<dbReference type="EMBL" id="JAPEUY010000002">
    <property type="protein sequence ID" value="KAJ4375855.1"/>
    <property type="molecule type" value="Genomic_DNA"/>
</dbReference>
<feature type="region of interest" description="Disordered" evidence="8">
    <location>
        <begin position="62"/>
        <end position="142"/>
    </location>
</feature>
<evidence type="ECO:0000259" key="10">
    <source>
        <dbReference type="PROSITE" id="PS50157"/>
    </source>
</evidence>
<feature type="compositionally biased region" description="Polar residues" evidence="8">
    <location>
        <begin position="82"/>
        <end position="95"/>
    </location>
</feature>
<evidence type="ECO:0000256" key="8">
    <source>
        <dbReference type="SAM" id="MobiDB-lite"/>
    </source>
</evidence>
<evidence type="ECO:0000256" key="9">
    <source>
        <dbReference type="SAM" id="Phobius"/>
    </source>
</evidence>
<reference evidence="12" key="1">
    <citation type="submission" date="2022-10" db="EMBL/GenBank/DDBJ databases">
        <title>Tapping the CABI collections for fungal endophytes: first genome assemblies for Collariella, Neodidymelliopsis, Ascochyta clinopodiicola, Didymella pomorum, Didymosphaeria variabile, Neocosmospora piperis and Neocucurbitaria cava.</title>
        <authorList>
            <person name="Hill R."/>
        </authorList>
    </citation>
    <scope>NUCLEOTIDE SEQUENCE</scope>
    <source>
        <strain evidence="12">IMI 356814</strain>
    </source>
</reference>
<keyword evidence="4" id="KW-0862">Zinc</keyword>
<protein>
    <submittedName>
        <fullName evidence="12">Metallothionein expression activator</fullName>
    </submittedName>
</protein>
<keyword evidence="2" id="KW-0677">Repeat</keyword>
<feature type="compositionally biased region" description="Low complexity" evidence="8">
    <location>
        <begin position="446"/>
        <end position="466"/>
    </location>
</feature>
<dbReference type="Proteomes" id="UP001140560">
    <property type="component" value="Unassembled WGS sequence"/>
</dbReference>
<dbReference type="PANTHER" id="PTHR19818:SF144">
    <property type="entry name" value="METALLOTHIONEIN EXPRESSION ACTIVATOR-RELATED"/>
    <property type="match status" value="1"/>
</dbReference>
<evidence type="ECO:0000256" key="5">
    <source>
        <dbReference type="ARBA" id="ARBA00023015"/>
    </source>
</evidence>
<dbReference type="InterPro" id="IPR021109">
    <property type="entry name" value="Peptidase_aspartic_dom_sf"/>
</dbReference>
<dbReference type="SMART" id="SM00355">
    <property type="entry name" value="ZnF_C2H2"/>
    <property type="match status" value="2"/>
</dbReference>
<feature type="compositionally biased region" description="Basic residues" evidence="8">
    <location>
        <begin position="416"/>
        <end position="427"/>
    </location>
</feature>
<proteinExistence type="predicted"/>
<keyword evidence="9" id="KW-0472">Membrane</keyword>
<evidence type="ECO:0000313" key="13">
    <source>
        <dbReference type="Proteomes" id="UP001140560"/>
    </source>
</evidence>
<dbReference type="InterPro" id="IPR036236">
    <property type="entry name" value="Znf_C2H2_sf"/>
</dbReference>
<feature type="domain" description="C2H2-type" evidence="10">
    <location>
        <begin position="325"/>
        <end position="354"/>
    </location>
</feature>
<feature type="compositionally biased region" description="Pro residues" evidence="8">
    <location>
        <begin position="128"/>
        <end position="137"/>
    </location>
</feature>
<feature type="compositionally biased region" description="Basic and acidic residues" evidence="8">
    <location>
        <begin position="1095"/>
        <end position="1106"/>
    </location>
</feature>
<evidence type="ECO:0000256" key="1">
    <source>
        <dbReference type="ARBA" id="ARBA00022723"/>
    </source>
</evidence>
<evidence type="ECO:0000256" key="7">
    <source>
        <dbReference type="PROSITE-ProRule" id="PRU00042"/>
    </source>
</evidence>
<dbReference type="GO" id="GO:0000981">
    <property type="term" value="F:DNA-binding transcription factor activity, RNA polymerase II-specific"/>
    <property type="evidence" value="ECO:0007669"/>
    <property type="project" value="TreeGrafter"/>
</dbReference>
<sequence length="1106" mass="120263">MPTGIQRRRTQHRRQLSTPAAFDAPTVRPLPANSQLRRHNRGGMSLDLRGLNLEAIHAAQQGHYPEPQPGPIDTKSFRQEDSTQSMQVAQTHSQPQPGPQDSFLRSPVQTSLPSPRTPRRTLRAQSPQQPPVSPSKPPTEQQLKDLHEHIQSVYGSCGQVFINILPTPTATPQKPVQLPSHEPLSAVPQPPSFTDMTDINLEPTSSAMTFDFENPDVDMGYESSSYYTSDALSPSPTCSPQQKSMHTFLEGIEEHQEMVFSQPSTLFPLSQSSMSTNGLPLAMDSFGQNALFNDLEVDASLEYTGIAPEEVQRYISEQDPVTQKWTCLYQDCGKVFGRRENIRSHVQTHLGDRQFKCNGCGKCFVRQHDLKRHAKIHSGNKPYKCPCGAGFARQDALTRHRQRGMCVGGFPDAVRRQAKRGRPKKHRPDMEQRVEKASRTRRALVSAPPSSAGSPDSDLRSPSPLDGYEPAQQQDLPHLLSSTQSFGSSIHATVDPFSFDTSSSPFADDTQLVNSSFESSAAYADVASMNILQQLSQNTHTPPMSPADQRPYSAGSANGSAPIQQSPLKGSSTPSRSSIQSNPFTTPPTSPVEPKDELDELFDTLPDNSYSQFDLEMKAMGEFSSLDSSSYDLLDFGVSLNDTYLYGAGTNSFCDAKVTKEECTTYRGGLYDVQLSQSENDRESIKHGADAATANWTRDDIVLKDWADEDVMLAQFEFGIRAGPPHKYVSQGELGLGVESSFLDALASGQKIASKTYSFFWGTDIAISNEPRSGSLTLGGYDEALIGGSPNTTTKFTRDQWRCREGMIVELTGINLQSVGGGTQNILEGSEKLQACVVPSLTSVLTLPAQYWDKMAEMMGVEPSPVNNGTSSELFYGIASVLPESANFTGNLSITINDALTVTIPNEQLIFDEPYIKPDSGEIRKNSSAKNIPIVPFSDVNVTMPRLGGMFLSSAYLMVNHDKNEFTISQVQGTAAAQKLMGIDTANGCVAATASTGSVGLSGGVIAGIVVGVVAAIGVIAIIAFLVWRRRRMAVAPTSAELGQPHDALPVLEKYGYNTSEMYAGQSAGEISGDARDYAAELDGSSRPAEVPAHAMERETLLDGRR</sequence>
<dbReference type="PROSITE" id="PS00028">
    <property type="entry name" value="ZINC_FINGER_C2H2_1"/>
    <property type="match status" value="2"/>
</dbReference>
<keyword evidence="13" id="KW-1185">Reference proteome</keyword>
<feature type="compositionally biased region" description="Polar residues" evidence="8">
    <location>
        <begin position="555"/>
        <end position="584"/>
    </location>
</feature>
<dbReference type="Gene3D" id="3.30.160.60">
    <property type="entry name" value="Classic Zinc Finger"/>
    <property type="match status" value="3"/>
</dbReference>
<dbReference type="AlphaFoldDB" id="A0A9W8YEQ7"/>
<keyword evidence="6" id="KW-0804">Transcription</keyword>
<keyword evidence="9" id="KW-1133">Transmembrane helix</keyword>
<dbReference type="InterPro" id="IPR013087">
    <property type="entry name" value="Znf_C2H2_type"/>
</dbReference>
<dbReference type="GO" id="GO:0005634">
    <property type="term" value="C:nucleus"/>
    <property type="evidence" value="ECO:0007669"/>
    <property type="project" value="UniProtKB-ARBA"/>
</dbReference>
<evidence type="ECO:0000256" key="4">
    <source>
        <dbReference type="ARBA" id="ARBA00022833"/>
    </source>
</evidence>
<feature type="transmembrane region" description="Helical" evidence="9">
    <location>
        <begin position="1005"/>
        <end position="1028"/>
    </location>
</feature>
<dbReference type="GO" id="GO:0008270">
    <property type="term" value="F:zinc ion binding"/>
    <property type="evidence" value="ECO:0007669"/>
    <property type="project" value="UniProtKB-KW"/>
</dbReference>
<dbReference type="Gene3D" id="2.40.70.10">
    <property type="entry name" value="Acid Proteases"/>
    <property type="match status" value="1"/>
</dbReference>
<keyword evidence="5" id="KW-0805">Transcription regulation</keyword>
<dbReference type="InterPro" id="IPR033121">
    <property type="entry name" value="PEPTIDASE_A1"/>
</dbReference>
<evidence type="ECO:0000259" key="11">
    <source>
        <dbReference type="PROSITE" id="PS51767"/>
    </source>
</evidence>
<dbReference type="InterPro" id="IPR050329">
    <property type="entry name" value="GLI_C2H2-zinc-finger"/>
</dbReference>
<evidence type="ECO:0000256" key="6">
    <source>
        <dbReference type="ARBA" id="ARBA00023163"/>
    </source>
</evidence>
<evidence type="ECO:0000313" key="12">
    <source>
        <dbReference type="EMBL" id="KAJ4375855.1"/>
    </source>
</evidence>
<evidence type="ECO:0000256" key="2">
    <source>
        <dbReference type="ARBA" id="ARBA00022737"/>
    </source>
</evidence>
<feature type="region of interest" description="Disordered" evidence="8">
    <location>
        <begin position="537"/>
        <end position="596"/>
    </location>
</feature>
<dbReference type="PROSITE" id="PS50157">
    <property type="entry name" value="ZINC_FINGER_C2H2_2"/>
    <property type="match status" value="2"/>
</dbReference>
<name>A0A9W8YEQ7_9PLEO</name>
<keyword evidence="9" id="KW-0812">Transmembrane</keyword>
<feature type="region of interest" description="Disordered" evidence="8">
    <location>
        <begin position="1"/>
        <end position="42"/>
    </location>
</feature>
<feature type="region of interest" description="Disordered" evidence="8">
    <location>
        <begin position="1082"/>
        <end position="1106"/>
    </location>
</feature>
<comment type="caution">
    <text evidence="12">The sequence shown here is derived from an EMBL/GenBank/DDBJ whole genome shotgun (WGS) entry which is preliminary data.</text>
</comment>
<dbReference type="GO" id="GO:0045944">
    <property type="term" value="P:positive regulation of transcription by RNA polymerase II"/>
    <property type="evidence" value="ECO:0007669"/>
    <property type="project" value="UniProtKB-ARBA"/>
</dbReference>
<dbReference type="SUPFAM" id="SSF57667">
    <property type="entry name" value="beta-beta-alpha zinc fingers"/>
    <property type="match status" value="1"/>
</dbReference>
<dbReference type="GO" id="GO:0000978">
    <property type="term" value="F:RNA polymerase II cis-regulatory region sequence-specific DNA binding"/>
    <property type="evidence" value="ECO:0007669"/>
    <property type="project" value="TreeGrafter"/>
</dbReference>
<dbReference type="PANTHER" id="PTHR19818">
    <property type="entry name" value="ZINC FINGER PROTEIN ZIC AND GLI"/>
    <property type="match status" value="1"/>
</dbReference>
<feature type="compositionally biased region" description="Basic and acidic residues" evidence="8">
    <location>
        <begin position="428"/>
        <end position="438"/>
    </location>
</feature>
<dbReference type="OrthoDB" id="8117402at2759"/>
<gene>
    <name evidence="12" type="primary">ACE2</name>
    <name evidence="12" type="ORF">N0V83_001133</name>
</gene>
<keyword evidence="1" id="KW-0479">Metal-binding</keyword>
<feature type="region of interest" description="Disordered" evidence="8">
    <location>
        <begin position="408"/>
        <end position="471"/>
    </location>
</feature>
<dbReference type="Pfam" id="PF00026">
    <property type="entry name" value="Asp"/>
    <property type="match status" value="1"/>
</dbReference>
<keyword evidence="3 7" id="KW-0863">Zinc-finger</keyword>
<dbReference type="FunFam" id="3.30.160.60:FF:000032">
    <property type="entry name" value="Krueppel-like factor 4"/>
    <property type="match status" value="1"/>
</dbReference>
<organism evidence="12 13">
    <name type="scientific">Neocucurbitaria cava</name>
    <dbReference type="NCBI Taxonomy" id="798079"/>
    <lineage>
        <taxon>Eukaryota</taxon>
        <taxon>Fungi</taxon>
        <taxon>Dikarya</taxon>
        <taxon>Ascomycota</taxon>
        <taxon>Pezizomycotina</taxon>
        <taxon>Dothideomycetes</taxon>
        <taxon>Pleosporomycetidae</taxon>
        <taxon>Pleosporales</taxon>
        <taxon>Pleosporineae</taxon>
        <taxon>Cucurbitariaceae</taxon>
        <taxon>Neocucurbitaria</taxon>
    </lineage>
</organism>
<dbReference type="SUPFAM" id="SSF50630">
    <property type="entry name" value="Acid proteases"/>
    <property type="match status" value="1"/>
</dbReference>
<dbReference type="Pfam" id="PF00096">
    <property type="entry name" value="zf-C2H2"/>
    <property type="match status" value="1"/>
</dbReference>
<accession>A0A9W8YEQ7</accession>
<feature type="compositionally biased region" description="Basic residues" evidence="8">
    <location>
        <begin position="1"/>
        <end position="15"/>
    </location>
</feature>
<feature type="domain" description="Peptidase A1" evidence="11">
    <location>
        <begin position="609"/>
        <end position="969"/>
    </location>
</feature>
<feature type="domain" description="C2H2-type" evidence="10">
    <location>
        <begin position="355"/>
        <end position="382"/>
    </location>
</feature>
<evidence type="ECO:0000256" key="3">
    <source>
        <dbReference type="ARBA" id="ARBA00022771"/>
    </source>
</evidence>
<dbReference type="PROSITE" id="PS51767">
    <property type="entry name" value="PEPTIDASE_A1"/>
    <property type="match status" value="1"/>
</dbReference>